<dbReference type="PANTHER" id="PTHR46233:SF1">
    <property type="entry name" value="CONSERVED PROTEIN"/>
    <property type="match status" value="1"/>
</dbReference>
<evidence type="ECO:0000313" key="3">
    <source>
        <dbReference type="Proteomes" id="UP000028504"/>
    </source>
</evidence>
<evidence type="ECO:0000313" key="2">
    <source>
        <dbReference type="EMBL" id="AIG64210.1"/>
    </source>
</evidence>
<keyword evidence="2" id="KW-0378">Hydrolase</keyword>
<dbReference type="PANTHER" id="PTHR46233">
    <property type="entry name" value="HYDROXYACYLGLUTATHIONE HYDROLASE GLOC"/>
    <property type="match status" value="1"/>
</dbReference>
<dbReference type="SUPFAM" id="SSF56281">
    <property type="entry name" value="Metallo-hydrolase/oxidoreductase"/>
    <property type="match status" value="1"/>
</dbReference>
<dbReference type="GO" id="GO:0016787">
    <property type="term" value="F:hydrolase activity"/>
    <property type="evidence" value="ECO:0007669"/>
    <property type="project" value="UniProtKB-KW"/>
</dbReference>
<keyword evidence="3" id="KW-1185">Reference proteome</keyword>
<evidence type="ECO:0000259" key="1">
    <source>
        <dbReference type="SMART" id="SM00849"/>
    </source>
</evidence>
<feature type="domain" description="Metallo-beta-lactamase" evidence="1">
    <location>
        <begin position="12"/>
        <end position="175"/>
    </location>
</feature>
<accession>A0ABN4DCR5</accession>
<dbReference type="InterPro" id="IPR001279">
    <property type="entry name" value="Metallo-B-lactamas"/>
</dbReference>
<gene>
    <name evidence="2" type="ORF">CATYP_05810</name>
</gene>
<dbReference type="InterPro" id="IPR051453">
    <property type="entry name" value="MBL_Glyoxalase_II"/>
</dbReference>
<dbReference type="SMART" id="SM00849">
    <property type="entry name" value="Lactamase_B"/>
    <property type="match status" value="1"/>
</dbReference>
<sequence>MRLAHVSVSEMDNNCYLLCAGDEGLLIDASADAPKLLQLAEDNGVRITQVLTTHRHFDHTRALSEVLAATGAKHLAPYLDSPALPAPVDQELNHGDVIEFAGHELPVIILRGHTPGGSAVAAEIDGRTCLFVGDSLFPGGLGKTSAEADFMRLYNDVTSRIFDVYPDETLVYPGHGAATTLGAERPHLETWYRRRW</sequence>
<name>A0ABN4DCR5_9CORY</name>
<dbReference type="InterPro" id="IPR036866">
    <property type="entry name" value="RibonucZ/Hydroxyglut_hydro"/>
</dbReference>
<dbReference type="CDD" id="cd06262">
    <property type="entry name" value="metallo-hydrolase-like_MBL-fold"/>
    <property type="match status" value="1"/>
</dbReference>
<proteinExistence type="predicted"/>
<organism evidence="2 3">
    <name type="scientific">Corynebacterium atypicum</name>
    <dbReference type="NCBI Taxonomy" id="191610"/>
    <lineage>
        <taxon>Bacteria</taxon>
        <taxon>Bacillati</taxon>
        <taxon>Actinomycetota</taxon>
        <taxon>Actinomycetes</taxon>
        <taxon>Mycobacteriales</taxon>
        <taxon>Corynebacteriaceae</taxon>
        <taxon>Corynebacterium</taxon>
    </lineage>
</organism>
<dbReference type="Proteomes" id="UP000028504">
    <property type="component" value="Chromosome"/>
</dbReference>
<protein>
    <submittedName>
        <fullName evidence="2">Zn-dependent hydrolase</fullName>
    </submittedName>
</protein>
<dbReference type="Pfam" id="PF00753">
    <property type="entry name" value="Lactamase_B"/>
    <property type="match status" value="1"/>
</dbReference>
<dbReference type="EMBL" id="CP008944">
    <property type="protein sequence ID" value="AIG64210.1"/>
    <property type="molecule type" value="Genomic_DNA"/>
</dbReference>
<dbReference type="Gene3D" id="3.60.15.10">
    <property type="entry name" value="Ribonuclease Z/Hydroxyacylglutathione hydrolase-like"/>
    <property type="match status" value="1"/>
</dbReference>
<reference evidence="2 3" key="1">
    <citation type="submission" date="2014-07" db="EMBL/GenBank/DDBJ databases">
        <title>Complete genome sequence of Corynebacterium atypicum DSM 44849: identifiction of the mycolic acid biosynthesis genes.</title>
        <authorList>
            <person name="Tippelt A."/>
            <person name="Mollmann S."/>
            <person name="Albersmeier A."/>
            <person name="Jaenicke S."/>
            <person name="Ruckert C."/>
            <person name="Tauch A."/>
        </authorList>
    </citation>
    <scope>NUCLEOTIDE SEQUENCE [LARGE SCALE GENOMIC DNA]</scope>
    <source>
        <strain evidence="2 3">R2070</strain>
    </source>
</reference>